<evidence type="ECO:0000313" key="1">
    <source>
        <dbReference type="EMBL" id="RDU99581.1"/>
    </source>
</evidence>
<dbReference type="RefSeq" id="WP_115533029.1">
    <property type="nucleotide sequence ID" value="NZ_QRGA01000004.1"/>
</dbReference>
<dbReference type="Proteomes" id="UP000256838">
    <property type="component" value="Unassembled WGS sequence"/>
</dbReference>
<keyword evidence="2" id="KW-1185">Reference proteome</keyword>
<dbReference type="AlphaFoldDB" id="A0A3D8K4R6"/>
<protein>
    <submittedName>
        <fullName evidence="1">Nucleotidyl transferase AbiEii/AbiGii toxin family protein</fullName>
    </submittedName>
</protein>
<name>A0A3D8K4R6_9BURK</name>
<dbReference type="Pfam" id="PF08843">
    <property type="entry name" value="AbiEii"/>
    <property type="match status" value="1"/>
</dbReference>
<accession>A0A3D8K4R6</accession>
<proteinExistence type="predicted"/>
<dbReference type="InterPro" id="IPR014942">
    <property type="entry name" value="AbiEii"/>
</dbReference>
<gene>
    <name evidence="1" type="ORF">DWV00_08025</name>
</gene>
<dbReference type="GO" id="GO:0016740">
    <property type="term" value="F:transferase activity"/>
    <property type="evidence" value="ECO:0007669"/>
    <property type="project" value="UniProtKB-KW"/>
</dbReference>
<dbReference type="EMBL" id="QRGA01000004">
    <property type="protein sequence ID" value="RDU99581.1"/>
    <property type="molecule type" value="Genomic_DNA"/>
</dbReference>
<organism evidence="1 2">
    <name type="scientific">Trinickia dinghuensis</name>
    <dbReference type="NCBI Taxonomy" id="2291023"/>
    <lineage>
        <taxon>Bacteria</taxon>
        <taxon>Pseudomonadati</taxon>
        <taxon>Pseudomonadota</taxon>
        <taxon>Betaproteobacteria</taxon>
        <taxon>Burkholderiales</taxon>
        <taxon>Burkholderiaceae</taxon>
        <taxon>Trinickia</taxon>
    </lineage>
</organism>
<sequence length="255" mass="28450">MNRNLAASIRARLKQHADAAKQDFNLTLTQYGLERLLYRLSISRHADNYLLKGALLFSLWYDQPHRPTRDADLLGYCPDDIDTTIATFREIGQIEVEDGIAFEPGSVRGSEIRKEAGYGGVRIDLQAKLDGARIALQVDIGFGDAVTPVPEPVSYPVLLDDLPAPQLRAYPKYTVVAEKFHAVCLLGMANTRMKDYFDLWVLLTEETLDPAELRRAVQATFARRRLAIPEAIGITAVFAVPPPVIDIADIPRHQP</sequence>
<dbReference type="OrthoDB" id="9808443at2"/>
<comment type="caution">
    <text evidence="1">The sequence shown here is derived from an EMBL/GenBank/DDBJ whole genome shotgun (WGS) entry which is preliminary data.</text>
</comment>
<keyword evidence="1" id="KW-0808">Transferase</keyword>
<reference evidence="1 2" key="1">
    <citation type="submission" date="2018-08" db="EMBL/GenBank/DDBJ databases">
        <title>Paraburkholderia sp. DHOM06 isolated from forest soil.</title>
        <authorList>
            <person name="Gao Z.-H."/>
            <person name="Qiu L.-H."/>
        </authorList>
    </citation>
    <scope>NUCLEOTIDE SEQUENCE [LARGE SCALE GENOMIC DNA]</scope>
    <source>
        <strain evidence="1 2">DHOM06</strain>
    </source>
</reference>
<evidence type="ECO:0000313" key="2">
    <source>
        <dbReference type="Proteomes" id="UP000256838"/>
    </source>
</evidence>